<accession>A0ABR0QR13</accession>
<dbReference type="EMBL" id="JARKNE010000002">
    <property type="protein sequence ID" value="KAK5841755.1"/>
    <property type="molecule type" value="Genomic_DNA"/>
</dbReference>
<dbReference type="Pfam" id="PF14392">
    <property type="entry name" value="zf-CCHC_4"/>
    <property type="match status" value="1"/>
</dbReference>
<gene>
    <name evidence="2" type="ORF">PVK06_004078</name>
</gene>
<dbReference type="PANTHER" id="PTHR31286:SF153">
    <property type="entry name" value="DUF4283 DOMAIN PROTEIN"/>
    <property type="match status" value="1"/>
</dbReference>
<dbReference type="InterPro" id="IPR040256">
    <property type="entry name" value="At4g02000-like"/>
</dbReference>
<proteinExistence type="predicted"/>
<name>A0ABR0QR13_GOSAR</name>
<dbReference type="Proteomes" id="UP001358586">
    <property type="component" value="Chromosome 2"/>
</dbReference>
<evidence type="ECO:0000313" key="3">
    <source>
        <dbReference type="Proteomes" id="UP001358586"/>
    </source>
</evidence>
<organism evidence="2 3">
    <name type="scientific">Gossypium arboreum</name>
    <name type="common">Tree cotton</name>
    <name type="synonym">Gossypium nanking</name>
    <dbReference type="NCBI Taxonomy" id="29729"/>
    <lineage>
        <taxon>Eukaryota</taxon>
        <taxon>Viridiplantae</taxon>
        <taxon>Streptophyta</taxon>
        <taxon>Embryophyta</taxon>
        <taxon>Tracheophyta</taxon>
        <taxon>Spermatophyta</taxon>
        <taxon>Magnoliopsida</taxon>
        <taxon>eudicotyledons</taxon>
        <taxon>Gunneridae</taxon>
        <taxon>Pentapetalae</taxon>
        <taxon>rosids</taxon>
        <taxon>malvids</taxon>
        <taxon>Malvales</taxon>
        <taxon>Malvaceae</taxon>
        <taxon>Malvoideae</taxon>
        <taxon>Gossypium</taxon>
    </lineage>
</organism>
<protein>
    <recommendedName>
        <fullName evidence="1">Zinc knuckle CX2CX4HX4C domain-containing protein</fullName>
    </recommendedName>
</protein>
<evidence type="ECO:0000259" key="1">
    <source>
        <dbReference type="Pfam" id="PF14392"/>
    </source>
</evidence>
<evidence type="ECO:0000313" key="2">
    <source>
        <dbReference type="EMBL" id="KAK5841755.1"/>
    </source>
</evidence>
<reference evidence="2 3" key="1">
    <citation type="submission" date="2023-03" db="EMBL/GenBank/DDBJ databases">
        <title>WGS of Gossypium arboreum.</title>
        <authorList>
            <person name="Yu D."/>
        </authorList>
    </citation>
    <scope>NUCLEOTIDE SEQUENCE [LARGE SCALE GENOMIC DNA]</scope>
    <source>
        <tissue evidence="2">Leaf</tissue>
    </source>
</reference>
<sequence>MGEDPLLVPLIATPFWVQVYDVPIGFYSENLAVQLGNFIGNFMEYDCLSLGKENRNCMRIRVKVDVRKPLKRKKQIMVREKCSYVRFKYERLSLFYFYCGKLGCSDSFCEAKMMLRAEVAEMGWDLTLRAQSRRAQAMNSIWLREEGKVFGGGYGGRQNQELTVGGVNKEAVRTKKIDPIMGFSLEGRMPIAQIGGIDS</sequence>
<keyword evidence="3" id="KW-1185">Reference proteome</keyword>
<dbReference type="PANTHER" id="PTHR31286">
    <property type="entry name" value="GLYCINE-RICH CELL WALL STRUCTURAL PROTEIN 1.8-LIKE"/>
    <property type="match status" value="1"/>
</dbReference>
<dbReference type="InterPro" id="IPR025836">
    <property type="entry name" value="Zn_knuckle_CX2CX4HX4C"/>
</dbReference>
<feature type="domain" description="Zinc knuckle CX2CX4HX4C" evidence="1">
    <location>
        <begin position="64"/>
        <end position="110"/>
    </location>
</feature>
<comment type="caution">
    <text evidence="2">The sequence shown here is derived from an EMBL/GenBank/DDBJ whole genome shotgun (WGS) entry which is preliminary data.</text>
</comment>